<dbReference type="InterPro" id="IPR001610">
    <property type="entry name" value="PAC"/>
</dbReference>
<dbReference type="NCBIfam" id="TIGR00229">
    <property type="entry name" value="sensory_box"/>
    <property type="match status" value="1"/>
</dbReference>
<comment type="catalytic activity">
    <reaction evidence="1">
        <text>ATP + protein L-histidine = ADP + protein N-phospho-L-histidine.</text>
        <dbReference type="EC" id="2.7.13.3"/>
    </reaction>
</comment>
<feature type="domain" description="Histidine kinase" evidence="6">
    <location>
        <begin position="390"/>
        <end position="596"/>
    </location>
</feature>
<dbReference type="EMBL" id="FOAD01000004">
    <property type="protein sequence ID" value="SEL42120.1"/>
    <property type="molecule type" value="Genomic_DNA"/>
</dbReference>
<dbReference type="SMART" id="SM00086">
    <property type="entry name" value="PAC"/>
    <property type="match status" value="2"/>
</dbReference>
<evidence type="ECO:0000256" key="2">
    <source>
        <dbReference type="ARBA" id="ARBA00012438"/>
    </source>
</evidence>
<dbReference type="AlphaFoldDB" id="A0A1H7Q204"/>
<dbReference type="PROSITE" id="PS50109">
    <property type="entry name" value="HIS_KIN"/>
    <property type="match status" value="1"/>
</dbReference>
<dbReference type="InterPro" id="IPR005467">
    <property type="entry name" value="His_kinase_dom"/>
</dbReference>
<dbReference type="Pfam" id="PF02518">
    <property type="entry name" value="HATPase_c"/>
    <property type="match status" value="1"/>
</dbReference>
<dbReference type="InterPro" id="IPR036890">
    <property type="entry name" value="HATPase_C_sf"/>
</dbReference>
<gene>
    <name evidence="8" type="ORF">SAMN04488691_104281</name>
</gene>
<dbReference type="InterPro" id="IPR000700">
    <property type="entry name" value="PAS-assoc_C"/>
</dbReference>
<evidence type="ECO:0000256" key="5">
    <source>
        <dbReference type="ARBA" id="ARBA00022777"/>
    </source>
</evidence>
<evidence type="ECO:0000313" key="8">
    <source>
        <dbReference type="EMBL" id="SEL42120.1"/>
    </source>
</evidence>
<evidence type="ECO:0000256" key="1">
    <source>
        <dbReference type="ARBA" id="ARBA00000085"/>
    </source>
</evidence>
<keyword evidence="5" id="KW-0418">Kinase</keyword>
<keyword evidence="3" id="KW-0597">Phosphoprotein</keyword>
<dbReference type="Pfam" id="PF13426">
    <property type="entry name" value="PAS_9"/>
    <property type="match status" value="2"/>
</dbReference>
<dbReference type="SMART" id="SM00387">
    <property type="entry name" value="HATPase_c"/>
    <property type="match status" value="1"/>
</dbReference>
<dbReference type="EC" id="2.7.13.3" evidence="2"/>
<evidence type="ECO:0000256" key="3">
    <source>
        <dbReference type="ARBA" id="ARBA00022553"/>
    </source>
</evidence>
<dbReference type="SUPFAM" id="SSF55874">
    <property type="entry name" value="ATPase domain of HSP90 chaperone/DNA topoisomerase II/histidine kinase"/>
    <property type="match status" value="1"/>
</dbReference>
<dbReference type="InterPro" id="IPR000014">
    <property type="entry name" value="PAS"/>
</dbReference>
<keyword evidence="4" id="KW-0808">Transferase</keyword>
<dbReference type="PANTHER" id="PTHR43304">
    <property type="entry name" value="PHYTOCHROME-LIKE PROTEIN CPH1"/>
    <property type="match status" value="1"/>
</dbReference>
<dbReference type="InterPro" id="IPR003594">
    <property type="entry name" value="HATPase_dom"/>
</dbReference>
<accession>A0A1H7Q204</accession>
<dbReference type="InterPro" id="IPR004358">
    <property type="entry name" value="Sig_transdc_His_kin-like_C"/>
</dbReference>
<dbReference type="Proteomes" id="UP000183894">
    <property type="component" value="Unassembled WGS sequence"/>
</dbReference>
<dbReference type="PROSITE" id="PS50113">
    <property type="entry name" value="PAC"/>
    <property type="match status" value="1"/>
</dbReference>
<evidence type="ECO:0000259" key="6">
    <source>
        <dbReference type="PROSITE" id="PS50109"/>
    </source>
</evidence>
<dbReference type="InterPro" id="IPR013655">
    <property type="entry name" value="PAS_fold_3"/>
</dbReference>
<dbReference type="RefSeq" id="WP_074793988.1">
    <property type="nucleotide sequence ID" value="NZ_FOAD01000004.1"/>
</dbReference>
<protein>
    <recommendedName>
        <fullName evidence="2">histidine kinase</fullName>
        <ecNumber evidence="2">2.7.13.3</ecNumber>
    </recommendedName>
</protein>
<feature type="domain" description="PAC" evidence="7">
    <location>
        <begin position="328"/>
        <end position="379"/>
    </location>
</feature>
<evidence type="ECO:0000313" key="9">
    <source>
        <dbReference type="Proteomes" id="UP000183894"/>
    </source>
</evidence>
<dbReference type="OrthoDB" id="3369at2157"/>
<dbReference type="PRINTS" id="PR00344">
    <property type="entry name" value="BCTRLSENSOR"/>
</dbReference>
<dbReference type="PANTHER" id="PTHR43304:SF1">
    <property type="entry name" value="PAC DOMAIN-CONTAINING PROTEIN"/>
    <property type="match status" value="1"/>
</dbReference>
<evidence type="ECO:0000256" key="4">
    <source>
        <dbReference type="ARBA" id="ARBA00022679"/>
    </source>
</evidence>
<dbReference type="SMART" id="SM00091">
    <property type="entry name" value="PAS"/>
    <property type="match status" value="3"/>
</dbReference>
<dbReference type="InterPro" id="IPR035965">
    <property type="entry name" value="PAS-like_dom_sf"/>
</dbReference>
<organism evidence="8 9">
    <name type="scientific">Haloferax larsenii</name>
    <dbReference type="NCBI Taxonomy" id="302484"/>
    <lineage>
        <taxon>Archaea</taxon>
        <taxon>Methanobacteriati</taxon>
        <taxon>Methanobacteriota</taxon>
        <taxon>Stenosarchaea group</taxon>
        <taxon>Halobacteria</taxon>
        <taxon>Halobacteriales</taxon>
        <taxon>Haloferacaceae</taxon>
        <taxon>Haloferax</taxon>
    </lineage>
</organism>
<reference evidence="8 9" key="1">
    <citation type="submission" date="2016-10" db="EMBL/GenBank/DDBJ databases">
        <authorList>
            <person name="de Groot N.N."/>
        </authorList>
    </citation>
    <scope>NUCLEOTIDE SEQUENCE [LARGE SCALE GENOMIC DNA]</scope>
    <source>
        <strain evidence="8 9">CDM_5</strain>
    </source>
</reference>
<dbReference type="SUPFAM" id="SSF55785">
    <property type="entry name" value="PYP-like sensor domain (PAS domain)"/>
    <property type="match status" value="3"/>
</dbReference>
<evidence type="ECO:0000259" key="7">
    <source>
        <dbReference type="PROSITE" id="PS50113"/>
    </source>
</evidence>
<dbReference type="Pfam" id="PF08447">
    <property type="entry name" value="PAS_3"/>
    <property type="match status" value="1"/>
</dbReference>
<dbReference type="Gene3D" id="3.30.450.20">
    <property type="entry name" value="PAS domain"/>
    <property type="match status" value="3"/>
</dbReference>
<sequence length="596" mass="67368">MSHTGEHTEEAFWRHLNEAAIVVDSQSETVHDVNSVACDRLRYPAEKLVEQDIEVLVPDDDSSTVRKLLKNGNSDRVTVSLRRGDATSYRAEVSVSKLPQRDSDLRLLLAREADTTSQEGATTGQSKVVLKTILENLTLGTLVEDENRDVLMVNEALGEALGVPLDPESMIGRDCAQAAEEMKGLFADPERFIDSNDEFIEQRELVRGQELELADGRTIVRDYVPYELPNGDANLWIYRDITAQKRREKERDRHQNLLRQLQEVAEIGGWEVDFRTDELTWTEKTYEIHRLPTDADIDLSDAIEFYHPDDREAIRDAFERLRSDNTPYDLELRIVTTDGAVRWVRARGEPWVVDGETVGARGTFQDITERVHREQRVEDQRDSLEVLNQVIRHDIRNDLQLVLAYADLLDEEFDDDNEHLDRISSAARHSVEVTENAQMMAGIFLGDDQEYGPTSLVSLLRDELDHLCSTFADARIEVSEPLPDVTVWANEMLRPVVRNLVGNAVQHNDKDTAEVTVDVRPTDETVQLRVADNGPGVPPERRESVFGKGNKGLESGGTGLGLYLVKTIVDRFDGTVWIEDNDPEGAVFVVELPKHG</sequence>
<name>A0A1H7Q204_HALLR</name>
<proteinExistence type="predicted"/>
<dbReference type="InterPro" id="IPR052162">
    <property type="entry name" value="Sensor_kinase/Photoreceptor"/>
</dbReference>
<dbReference type="GO" id="GO:0004673">
    <property type="term" value="F:protein histidine kinase activity"/>
    <property type="evidence" value="ECO:0007669"/>
    <property type="project" value="UniProtKB-EC"/>
</dbReference>
<dbReference type="CDD" id="cd00130">
    <property type="entry name" value="PAS"/>
    <property type="match status" value="2"/>
</dbReference>
<dbReference type="Gene3D" id="2.10.70.100">
    <property type="match status" value="1"/>
</dbReference>
<dbReference type="Gene3D" id="3.30.565.10">
    <property type="entry name" value="Histidine kinase-like ATPase, C-terminal domain"/>
    <property type="match status" value="1"/>
</dbReference>